<dbReference type="RefSeq" id="WP_087134999.1">
    <property type="nucleotide sequence ID" value="NZ_FCOG02000021.1"/>
</dbReference>
<evidence type="ECO:0000256" key="9">
    <source>
        <dbReference type="ARBA" id="ARBA00023027"/>
    </source>
</evidence>
<evidence type="ECO:0000256" key="5">
    <source>
        <dbReference type="ARBA" id="ARBA00022679"/>
    </source>
</evidence>
<dbReference type="Pfam" id="PF01467">
    <property type="entry name" value="CTP_transf_like"/>
    <property type="match status" value="1"/>
</dbReference>
<dbReference type="NCBIfam" id="NF005410">
    <property type="entry name" value="PRK06973.1"/>
    <property type="match status" value="1"/>
</dbReference>
<feature type="region of interest" description="Disordered" evidence="12">
    <location>
        <begin position="213"/>
        <end position="235"/>
    </location>
</feature>
<dbReference type="NCBIfam" id="TIGR00482">
    <property type="entry name" value="nicotinate (nicotinamide) nucleotide adenylyltransferase"/>
    <property type="match status" value="1"/>
</dbReference>
<evidence type="ECO:0000313" key="15">
    <source>
        <dbReference type="Proteomes" id="UP000219522"/>
    </source>
</evidence>
<dbReference type="InterPro" id="IPR004821">
    <property type="entry name" value="Cyt_trans-like"/>
</dbReference>
<dbReference type="PANTHER" id="PTHR39321:SF3">
    <property type="entry name" value="PHOSPHOPANTETHEINE ADENYLYLTRANSFERASE"/>
    <property type="match status" value="1"/>
</dbReference>
<evidence type="ECO:0000256" key="12">
    <source>
        <dbReference type="SAM" id="MobiDB-lite"/>
    </source>
</evidence>
<dbReference type="EMBL" id="OCSU01000002">
    <property type="protein sequence ID" value="SOE82170.1"/>
    <property type="molecule type" value="Genomic_DNA"/>
</dbReference>
<evidence type="ECO:0000313" key="14">
    <source>
        <dbReference type="EMBL" id="SOE82170.1"/>
    </source>
</evidence>
<evidence type="ECO:0000256" key="8">
    <source>
        <dbReference type="ARBA" id="ARBA00022840"/>
    </source>
</evidence>
<dbReference type="GO" id="GO:0004515">
    <property type="term" value="F:nicotinate-nucleotide adenylyltransferase activity"/>
    <property type="evidence" value="ECO:0007669"/>
    <property type="project" value="UniProtKB-UniRule"/>
</dbReference>
<reference evidence="14 15" key="1">
    <citation type="submission" date="2017-09" db="EMBL/GenBank/DDBJ databases">
        <authorList>
            <person name="Varghese N."/>
            <person name="Submissions S."/>
        </authorList>
    </citation>
    <scope>NUCLEOTIDE SEQUENCE [LARGE SCALE GENOMIC DNA]</scope>
    <source>
        <strain evidence="14 15">OK806</strain>
    </source>
</reference>
<evidence type="ECO:0000256" key="1">
    <source>
        <dbReference type="ARBA" id="ARBA00002324"/>
    </source>
</evidence>
<dbReference type="HAMAP" id="MF_00244">
    <property type="entry name" value="NaMN_adenylyltr"/>
    <property type="match status" value="1"/>
</dbReference>
<protein>
    <recommendedName>
        <fullName evidence="11">Probable nicotinate-nucleotide adenylyltransferase</fullName>
        <ecNumber evidence="11">2.7.7.18</ecNumber>
    </recommendedName>
    <alternativeName>
        <fullName evidence="11">Deamido-NAD(+) diphosphorylase</fullName>
    </alternativeName>
    <alternativeName>
        <fullName evidence="11">Deamido-NAD(+) pyrophosphorylase</fullName>
    </alternativeName>
    <alternativeName>
        <fullName evidence="11">Nicotinate mononucleotide adenylyltransferase</fullName>
        <shortName evidence="11">NaMN adenylyltransferase</shortName>
    </alternativeName>
</protein>
<evidence type="ECO:0000256" key="2">
    <source>
        <dbReference type="ARBA" id="ARBA00005019"/>
    </source>
</evidence>
<evidence type="ECO:0000256" key="4">
    <source>
        <dbReference type="ARBA" id="ARBA00022642"/>
    </source>
</evidence>
<evidence type="ECO:0000259" key="13">
    <source>
        <dbReference type="Pfam" id="PF01467"/>
    </source>
</evidence>
<sequence length="253" mass="27926">MGLSAHVTHRKKDRTLNSNPLCARRVGLLGGTFDPIHDGHLALAARFVDLLRLTELVLLPAGQPWQKEGVSAPQHRLAMTRAAAGSMRLDGVEVKVATDEIERDGPTYTVDTLARWREREGAQASLALLVGADQLVRLDSWHDWKRLFDFAHICVETRPGFDLSVLPDAVAAEVAARGAAPEILRATPHGHLLIDQSLAVDVSATAIREYFRETEATHNDNPTEAPAANRADPRSQVPPAVWDYIVQHHLYQR</sequence>
<keyword evidence="7 11" id="KW-0547">Nucleotide-binding</keyword>
<dbReference type="EC" id="2.7.7.18" evidence="11"/>
<evidence type="ECO:0000256" key="7">
    <source>
        <dbReference type="ARBA" id="ARBA00022741"/>
    </source>
</evidence>
<name>A0A7Z7IAA6_9BURK</name>
<keyword evidence="5 11" id="KW-0808">Transferase</keyword>
<dbReference type="SUPFAM" id="SSF52374">
    <property type="entry name" value="Nucleotidylyl transferase"/>
    <property type="match status" value="1"/>
</dbReference>
<comment type="function">
    <text evidence="1 11">Catalyzes the reversible adenylation of nicotinate mononucleotide (NaMN) to nicotinic acid adenine dinucleotide (NaAD).</text>
</comment>
<comment type="catalytic activity">
    <reaction evidence="10 11">
        <text>nicotinate beta-D-ribonucleotide + ATP + H(+) = deamido-NAD(+) + diphosphate</text>
        <dbReference type="Rhea" id="RHEA:22860"/>
        <dbReference type="ChEBI" id="CHEBI:15378"/>
        <dbReference type="ChEBI" id="CHEBI:30616"/>
        <dbReference type="ChEBI" id="CHEBI:33019"/>
        <dbReference type="ChEBI" id="CHEBI:57502"/>
        <dbReference type="ChEBI" id="CHEBI:58437"/>
        <dbReference type="EC" id="2.7.7.18"/>
    </reaction>
</comment>
<dbReference type="CDD" id="cd02165">
    <property type="entry name" value="NMNAT"/>
    <property type="match status" value="1"/>
</dbReference>
<organism evidence="14 15">
    <name type="scientific">Caballeronia arationis</name>
    <dbReference type="NCBI Taxonomy" id="1777142"/>
    <lineage>
        <taxon>Bacteria</taxon>
        <taxon>Pseudomonadati</taxon>
        <taxon>Pseudomonadota</taxon>
        <taxon>Betaproteobacteria</taxon>
        <taxon>Burkholderiales</taxon>
        <taxon>Burkholderiaceae</taxon>
        <taxon>Caballeronia</taxon>
    </lineage>
</organism>
<dbReference type="GO" id="GO:0009435">
    <property type="term" value="P:NAD+ biosynthetic process"/>
    <property type="evidence" value="ECO:0007669"/>
    <property type="project" value="UniProtKB-UniRule"/>
</dbReference>
<dbReference type="OrthoDB" id="5295945at2"/>
<feature type="domain" description="Cytidyltransferase-like" evidence="13">
    <location>
        <begin position="28"/>
        <end position="209"/>
    </location>
</feature>
<dbReference type="Proteomes" id="UP000219522">
    <property type="component" value="Unassembled WGS sequence"/>
</dbReference>
<dbReference type="InterPro" id="IPR005248">
    <property type="entry name" value="NadD/NMNAT"/>
</dbReference>
<keyword evidence="9 11" id="KW-0520">NAD</keyword>
<gene>
    <name evidence="11" type="primary">nadD</name>
    <name evidence="14" type="ORF">SAMN05446927_5483</name>
</gene>
<keyword evidence="15" id="KW-1185">Reference proteome</keyword>
<accession>A0A7Z7IAA6</accession>
<evidence type="ECO:0000256" key="3">
    <source>
        <dbReference type="ARBA" id="ARBA00009014"/>
    </source>
</evidence>
<dbReference type="PANTHER" id="PTHR39321">
    <property type="entry name" value="NICOTINATE-NUCLEOTIDE ADENYLYLTRANSFERASE-RELATED"/>
    <property type="match status" value="1"/>
</dbReference>
<comment type="pathway">
    <text evidence="2 11">Cofactor biosynthesis; NAD(+) biosynthesis; deamido-NAD(+) from nicotinate D-ribonucleotide: step 1/1.</text>
</comment>
<dbReference type="GO" id="GO:0005524">
    <property type="term" value="F:ATP binding"/>
    <property type="evidence" value="ECO:0007669"/>
    <property type="project" value="UniProtKB-KW"/>
</dbReference>
<comment type="caution">
    <text evidence="14">The sequence shown here is derived from an EMBL/GenBank/DDBJ whole genome shotgun (WGS) entry which is preliminary data.</text>
</comment>
<keyword evidence="8 11" id="KW-0067">ATP-binding</keyword>
<evidence type="ECO:0000256" key="10">
    <source>
        <dbReference type="ARBA" id="ARBA00048721"/>
    </source>
</evidence>
<dbReference type="InterPro" id="IPR014729">
    <property type="entry name" value="Rossmann-like_a/b/a_fold"/>
</dbReference>
<proteinExistence type="inferred from homology"/>
<evidence type="ECO:0000256" key="6">
    <source>
        <dbReference type="ARBA" id="ARBA00022695"/>
    </source>
</evidence>
<comment type="similarity">
    <text evidence="3 11">Belongs to the NadD family.</text>
</comment>
<keyword evidence="4 11" id="KW-0662">Pyridine nucleotide biosynthesis</keyword>
<dbReference type="AlphaFoldDB" id="A0A7Z7IAA6"/>
<evidence type="ECO:0000256" key="11">
    <source>
        <dbReference type="HAMAP-Rule" id="MF_00244"/>
    </source>
</evidence>
<dbReference type="UniPathway" id="UPA00253">
    <property type="reaction ID" value="UER00332"/>
</dbReference>
<dbReference type="Gene3D" id="3.40.50.620">
    <property type="entry name" value="HUPs"/>
    <property type="match status" value="1"/>
</dbReference>
<keyword evidence="6 11" id="KW-0548">Nucleotidyltransferase</keyword>